<dbReference type="Proteomes" id="UP000324897">
    <property type="component" value="Chromosome 2"/>
</dbReference>
<proteinExistence type="predicted"/>
<dbReference type="Gramene" id="TVU23560">
    <property type="protein sequence ID" value="TVU23560"/>
    <property type="gene ID" value="EJB05_25934"/>
</dbReference>
<sequence length="60" mass="6991">MFDASVTVRLRDGNKALFWKDKWINGHSVEDFAPSIVRTISDQVRNTRTVQEALSEEYMM</sequence>
<protein>
    <submittedName>
        <fullName evidence="1">Uncharacterized protein</fullName>
    </submittedName>
</protein>
<dbReference type="AlphaFoldDB" id="A0A5J9UK46"/>
<accession>A0A5J9UK46</accession>
<evidence type="ECO:0000313" key="2">
    <source>
        <dbReference type="Proteomes" id="UP000324897"/>
    </source>
</evidence>
<gene>
    <name evidence="1" type="ORF">EJB05_25934</name>
</gene>
<keyword evidence="2" id="KW-1185">Reference proteome</keyword>
<comment type="caution">
    <text evidence="1">The sequence shown here is derived from an EMBL/GenBank/DDBJ whole genome shotgun (WGS) entry which is preliminary data.</text>
</comment>
<feature type="non-terminal residue" evidence="1">
    <location>
        <position position="1"/>
    </location>
</feature>
<dbReference type="OrthoDB" id="691957at2759"/>
<evidence type="ECO:0000313" key="1">
    <source>
        <dbReference type="EMBL" id="TVU23560.1"/>
    </source>
</evidence>
<organism evidence="1 2">
    <name type="scientific">Eragrostis curvula</name>
    <name type="common">weeping love grass</name>
    <dbReference type="NCBI Taxonomy" id="38414"/>
    <lineage>
        <taxon>Eukaryota</taxon>
        <taxon>Viridiplantae</taxon>
        <taxon>Streptophyta</taxon>
        <taxon>Embryophyta</taxon>
        <taxon>Tracheophyta</taxon>
        <taxon>Spermatophyta</taxon>
        <taxon>Magnoliopsida</taxon>
        <taxon>Liliopsida</taxon>
        <taxon>Poales</taxon>
        <taxon>Poaceae</taxon>
        <taxon>PACMAD clade</taxon>
        <taxon>Chloridoideae</taxon>
        <taxon>Eragrostideae</taxon>
        <taxon>Eragrostidinae</taxon>
        <taxon>Eragrostis</taxon>
    </lineage>
</organism>
<dbReference type="EMBL" id="RWGY01000013">
    <property type="protein sequence ID" value="TVU23560.1"/>
    <property type="molecule type" value="Genomic_DNA"/>
</dbReference>
<name>A0A5J9UK46_9POAL</name>
<reference evidence="1 2" key="1">
    <citation type="journal article" date="2019" name="Sci. Rep.">
        <title>A high-quality genome of Eragrostis curvula grass provides insights into Poaceae evolution and supports new strategies to enhance forage quality.</title>
        <authorList>
            <person name="Carballo J."/>
            <person name="Santos B.A.C.M."/>
            <person name="Zappacosta D."/>
            <person name="Garbus I."/>
            <person name="Selva J.P."/>
            <person name="Gallo C.A."/>
            <person name="Diaz A."/>
            <person name="Albertini E."/>
            <person name="Caccamo M."/>
            <person name="Echenique V."/>
        </authorList>
    </citation>
    <scope>NUCLEOTIDE SEQUENCE [LARGE SCALE GENOMIC DNA]</scope>
    <source>
        <strain evidence="2">cv. Victoria</strain>
        <tissue evidence="1">Leaf</tissue>
    </source>
</reference>